<proteinExistence type="predicted"/>
<name>A0A8S9SGV7_BRACR</name>
<dbReference type="EMBL" id="QGKX02000004">
    <property type="protein sequence ID" value="KAF3600044.1"/>
    <property type="molecule type" value="Genomic_DNA"/>
</dbReference>
<feature type="region of interest" description="Disordered" evidence="1">
    <location>
        <begin position="143"/>
        <end position="169"/>
    </location>
</feature>
<accession>A0A8S9SGV7</accession>
<dbReference type="AlphaFoldDB" id="A0A8S9SGV7"/>
<organism evidence="3 4">
    <name type="scientific">Brassica cretica</name>
    <name type="common">Mustard</name>
    <dbReference type="NCBI Taxonomy" id="69181"/>
    <lineage>
        <taxon>Eukaryota</taxon>
        <taxon>Viridiplantae</taxon>
        <taxon>Streptophyta</taxon>
        <taxon>Embryophyta</taxon>
        <taxon>Tracheophyta</taxon>
        <taxon>Spermatophyta</taxon>
        <taxon>Magnoliopsida</taxon>
        <taxon>eudicotyledons</taxon>
        <taxon>Gunneridae</taxon>
        <taxon>Pentapetalae</taxon>
        <taxon>rosids</taxon>
        <taxon>malvids</taxon>
        <taxon>Brassicales</taxon>
        <taxon>Brassicaceae</taxon>
        <taxon>Brassiceae</taxon>
        <taxon>Brassica</taxon>
    </lineage>
</organism>
<comment type="caution">
    <text evidence="3">The sequence shown here is derived from an EMBL/GenBank/DDBJ whole genome shotgun (WGS) entry which is preliminary data.</text>
</comment>
<evidence type="ECO:0000256" key="1">
    <source>
        <dbReference type="SAM" id="MobiDB-lite"/>
    </source>
</evidence>
<sequence>MLPSDHIAGEGATTGFIIQKKIQVAASVLLDHNGAAGRFIELQNICFSVIVVLLYFISFIFVLYFFSEAPLRFIDFVSLSLFPPKISSSQTKFTGNQVLQRDIFFFFASVAVFAQPAKQSSHQTTSLEVLKCVIVNHRESHSRIHHTEEDSGCGECSTGSQTERQEDSLNAKTSGKLFGLFVKIKMFDACDR</sequence>
<evidence type="ECO:0000313" key="4">
    <source>
        <dbReference type="Proteomes" id="UP000712600"/>
    </source>
</evidence>
<evidence type="ECO:0000313" key="3">
    <source>
        <dbReference type="EMBL" id="KAF3600044.1"/>
    </source>
</evidence>
<reference evidence="3" key="1">
    <citation type="submission" date="2019-12" db="EMBL/GenBank/DDBJ databases">
        <title>Genome sequencing and annotation of Brassica cretica.</title>
        <authorList>
            <person name="Studholme D.J."/>
            <person name="Sarris P."/>
        </authorList>
    </citation>
    <scope>NUCLEOTIDE SEQUENCE</scope>
    <source>
        <strain evidence="3">PFS-109/04</strain>
        <tissue evidence="3">Leaf</tissue>
    </source>
</reference>
<keyword evidence="2" id="KW-1133">Transmembrane helix</keyword>
<dbReference type="Proteomes" id="UP000712600">
    <property type="component" value="Unassembled WGS sequence"/>
</dbReference>
<evidence type="ECO:0000256" key="2">
    <source>
        <dbReference type="SAM" id="Phobius"/>
    </source>
</evidence>
<protein>
    <submittedName>
        <fullName evidence="3">Uncharacterized protein</fullName>
    </submittedName>
</protein>
<keyword evidence="2" id="KW-0812">Transmembrane</keyword>
<keyword evidence="2" id="KW-0472">Membrane</keyword>
<gene>
    <name evidence="3" type="ORF">F2Q69_00037200</name>
</gene>
<feature type="transmembrane region" description="Helical" evidence="2">
    <location>
        <begin position="45"/>
        <end position="66"/>
    </location>
</feature>